<protein>
    <submittedName>
        <fullName evidence="1">Uncharacterized protein</fullName>
    </submittedName>
</protein>
<accession>A0A6G5QKL0</accession>
<dbReference type="AlphaFoldDB" id="A0A6G5QKL0"/>
<gene>
    <name evidence="1" type="ORF">CRECT_0423</name>
</gene>
<dbReference type="EMBL" id="CP012543">
    <property type="protein sequence ID" value="QCD46117.1"/>
    <property type="molecule type" value="Genomic_DNA"/>
</dbReference>
<name>A0A6G5QKL0_CAMRE</name>
<organism evidence="1 2">
    <name type="scientific">Campylobacter rectus</name>
    <name type="common">Wolinella recta</name>
    <dbReference type="NCBI Taxonomy" id="203"/>
    <lineage>
        <taxon>Bacteria</taxon>
        <taxon>Pseudomonadati</taxon>
        <taxon>Campylobacterota</taxon>
        <taxon>Epsilonproteobacteria</taxon>
        <taxon>Campylobacterales</taxon>
        <taxon>Campylobacteraceae</taxon>
        <taxon>Campylobacter</taxon>
    </lineage>
</organism>
<sequence>MWCEPAKFSKFSQKLSRDVCDLACRSARLKFSSLSGNCGRAFKFERGFAPLAKT</sequence>
<reference evidence="1 2" key="1">
    <citation type="submission" date="2016-07" db="EMBL/GenBank/DDBJ databases">
        <title>Comparative genomics of the Campylobacter concisus group.</title>
        <authorList>
            <person name="Miller W.G."/>
            <person name="Yee E."/>
            <person name="Chapman M.H."/>
            <person name="Huynh S."/>
            <person name="Bono J.L."/>
            <person name="On S.L.W."/>
            <person name="StLeger J."/>
            <person name="Foster G."/>
            <person name="Parker C.T."/>
        </authorList>
    </citation>
    <scope>NUCLEOTIDE SEQUENCE [LARGE SCALE GENOMIC DNA]</scope>
    <source>
        <strain evidence="1 2">ATCC 33238</strain>
    </source>
</reference>
<dbReference type="Proteomes" id="UP000502377">
    <property type="component" value="Chromosome"/>
</dbReference>
<proteinExistence type="predicted"/>
<evidence type="ECO:0000313" key="2">
    <source>
        <dbReference type="Proteomes" id="UP000502377"/>
    </source>
</evidence>
<evidence type="ECO:0000313" key="1">
    <source>
        <dbReference type="EMBL" id="QCD46117.1"/>
    </source>
</evidence>
<dbReference type="KEGG" id="crx:CRECT_0423"/>